<protein>
    <recommendedName>
        <fullName evidence="1">DUF1023 domain-containing protein</fullName>
    </recommendedName>
</protein>
<keyword evidence="3" id="KW-1185">Reference proteome</keyword>
<evidence type="ECO:0000313" key="3">
    <source>
        <dbReference type="Proteomes" id="UP000637628"/>
    </source>
</evidence>
<dbReference type="Pfam" id="PF06259">
    <property type="entry name" value="Abhydrolase_8"/>
    <property type="match status" value="1"/>
</dbReference>
<proteinExistence type="predicted"/>
<comment type="caution">
    <text evidence="2">The sequence shown here is derived from an EMBL/GenBank/DDBJ whole genome shotgun (WGS) entry which is preliminary data.</text>
</comment>
<sequence length="507" mass="53407">MTAAAYARLRVTDPGRWWAVARSWRRWAALAGHWVTALTTGLGRTAASWSGAAASAALARVTGLRNRLVLFRVLCWQADQAASEFAAALERARQLLTRAYRRGVIIDDDGHVHPPGDPGAAAEVSAALTIAAQADDHAADQLERVEAATHRFAAPGPERPACTASPAEVRRWWAGLTTAEQQWLLASEPSWLAPLDGIPAADRDTANRLLLEERRAEVDRALITATGGERDRLREIRHGLGALADRLADDDGPRAYLLRLDLGEEGRTVVAIGDPDRADNVVTHVPGMTAGLASFHGELSRAVRVAERATELSPAASTSAVLWLDYDAPDFVDEAASARRAEAGAPALRRFLEGMRATQDGTPARQTLIGHSYGSLVVGKAAAGALAADEVVFVGSPGVGVDSARDLSIPAAHVWSSTSHSDVIQYAAPAPASVARKLELAAAIPIIGPALAGGSPHHDLWFGHNPSDPSFGAHTFASSADGGHLGYWEPGSPSLDTLASITLGAAR</sequence>
<organism evidence="2 3">
    <name type="scientific">Paractinoplanes durhamensis</name>
    <dbReference type="NCBI Taxonomy" id="113563"/>
    <lineage>
        <taxon>Bacteria</taxon>
        <taxon>Bacillati</taxon>
        <taxon>Actinomycetota</taxon>
        <taxon>Actinomycetes</taxon>
        <taxon>Micromonosporales</taxon>
        <taxon>Micromonosporaceae</taxon>
        <taxon>Paractinoplanes</taxon>
    </lineage>
</organism>
<name>A0ABQ3Z2A3_9ACTN</name>
<evidence type="ECO:0000259" key="1">
    <source>
        <dbReference type="Pfam" id="PF06259"/>
    </source>
</evidence>
<dbReference type="Proteomes" id="UP000637628">
    <property type="component" value="Unassembled WGS sequence"/>
</dbReference>
<reference evidence="2 3" key="1">
    <citation type="submission" date="2021-01" db="EMBL/GenBank/DDBJ databases">
        <title>Whole genome shotgun sequence of Actinoplanes durhamensis NBRC 14914.</title>
        <authorList>
            <person name="Komaki H."/>
            <person name="Tamura T."/>
        </authorList>
    </citation>
    <scope>NUCLEOTIDE SEQUENCE [LARGE SCALE GENOMIC DNA]</scope>
    <source>
        <strain evidence="2 3">NBRC 14914</strain>
    </source>
</reference>
<evidence type="ECO:0000313" key="2">
    <source>
        <dbReference type="EMBL" id="GIE03952.1"/>
    </source>
</evidence>
<dbReference type="InterPro" id="IPR029058">
    <property type="entry name" value="AB_hydrolase_fold"/>
</dbReference>
<dbReference type="EMBL" id="BOML01000040">
    <property type="protein sequence ID" value="GIE03952.1"/>
    <property type="molecule type" value="Genomic_DNA"/>
</dbReference>
<feature type="domain" description="DUF1023" evidence="1">
    <location>
        <begin position="264"/>
        <end position="428"/>
    </location>
</feature>
<dbReference type="RefSeq" id="WP_203730249.1">
    <property type="nucleotide sequence ID" value="NZ_BAAATX010000007.1"/>
</dbReference>
<dbReference type="SUPFAM" id="SSF53474">
    <property type="entry name" value="alpha/beta-Hydrolases"/>
    <property type="match status" value="1"/>
</dbReference>
<gene>
    <name evidence="2" type="ORF">Adu01nite_53020</name>
</gene>
<accession>A0ABQ3Z2A3</accession>
<dbReference type="InterPro" id="IPR010427">
    <property type="entry name" value="DUF1023"/>
</dbReference>